<dbReference type="GO" id="GO:0034476">
    <property type="term" value="P:U5 snRNA 3'-end processing"/>
    <property type="evidence" value="ECO:0000318"/>
    <property type="project" value="GO_Central"/>
</dbReference>
<proteinExistence type="inferred from homology"/>
<dbReference type="Pfam" id="PF03725">
    <property type="entry name" value="RNase_PH_C"/>
    <property type="match status" value="1"/>
</dbReference>
<dbReference type="Gramene" id="EFJ23798">
    <property type="protein sequence ID" value="EFJ23798"/>
    <property type="gene ID" value="SELMODRAFT_102800"/>
</dbReference>
<evidence type="ECO:0000256" key="4">
    <source>
        <dbReference type="ARBA" id="ARBA00022490"/>
    </source>
</evidence>
<accession>D8RVL9</accession>
<keyword evidence="5" id="KW-0271">Exosome</keyword>
<feature type="domain" description="Exoribonuclease phosphorolytic" evidence="7">
    <location>
        <begin position="30"/>
        <end position="167"/>
    </location>
</feature>
<dbReference type="InterPro" id="IPR015847">
    <property type="entry name" value="ExoRNase_PH_dom2"/>
</dbReference>
<dbReference type="PANTHER" id="PTHR11097">
    <property type="entry name" value="EXOSOME COMPLEX EXONUCLEASE RIBOSOMAL RNA PROCESSING PROTEIN"/>
    <property type="match status" value="1"/>
</dbReference>
<dbReference type="CDD" id="cd11367">
    <property type="entry name" value="RNase_PH_RRP42"/>
    <property type="match status" value="1"/>
</dbReference>
<feature type="domain" description="Exoribonuclease phosphorolytic" evidence="8">
    <location>
        <begin position="200"/>
        <end position="263"/>
    </location>
</feature>
<dbReference type="SUPFAM" id="SSF55666">
    <property type="entry name" value="Ribonuclease PH domain 2-like"/>
    <property type="match status" value="1"/>
</dbReference>
<dbReference type="InterPro" id="IPR036345">
    <property type="entry name" value="ExoRNase_PH_dom2_sf"/>
</dbReference>
<dbReference type="GO" id="GO:0035925">
    <property type="term" value="F:mRNA 3'-UTR AU-rich region binding"/>
    <property type="evidence" value="ECO:0000318"/>
    <property type="project" value="GO_Central"/>
</dbReference>
<dbReference type="InterPro" id="IPR027408">
    <property type="entry name" value="PNPase/RNase_PH_dom_sf"/>
</dbReference>
<evidence type="ECO:0000259" key="7">
    <source>
        <dbReference type="Pfam" id="PF01138"/>
    </source>
</evidence>
<dbReference type="eggNOG" id="KOG1612">
    <property type="taxonomic scope" value="Eukaryota"/>
</dbReference>
<dbReference type="GO" id="GO:0005730">
    <property type="term" value="C:nucleolus"/>
    <property type="evidence" value="ECO:0007669"/>
    <property type="project" value="UniProtKB-SubCell"/>
</dbReference>
<dbReference type="Proteomes" id="UP000001514">
    <property type="component" value="Unassembled WGS sequence"/>
</dbReference>
<name>D8RVL9_SELML</name>
<dbReference type="GO" id="GO:0071028">
    <property type="term" value="P:nuclear mRNA surveillance"/>
    <property type="evidence" value="ECO:0000318"/>
    <property type="project" value="GO_Central"/>
</dbReference>
<comment type="similarity">
    <text evidence="3">Belongs to the RNase PH family.</text>
</comment>
<dbReference type="GO" id="GO:0016075">
    <property type="term" value="P:rRNA catabolic process"/>
    <property type="evidence" value="ECO:0000318"/>
    <property type="project" value="GO_Central"/>
</dbReference>
<dbReference type="EMBL" id="GL377591">
    <property type="protein sequence ID" value="EFJ23798.1"/>
    <property type="molecule type" value="Genomic_DNA"/>
</dbReference>
<dbReference type="GO" id="GO:0071035">
    <property type="term" value="P:nuclear polyadenylation-dependent rRNA catabolic process"/>
    <property type="evidence" value="ECO:0000318"/>
    <property type="project" value="GO_Central"/>
</dbReference>
<evidence type="ECO:0000313" key="9">
    <source>
        <dbReference type="EMBL" id="EFJ23798.1"/>
    </source>
</evidence>
<organism evidence="10">
    <name type="scientific">Selaginella moellendorffii</name>
    <name type="common">Spikemoss</name>
    <dbReference type="NCBI Taxonomy" id="88036"/>
    <lineage>
        <taxon>Eukaryota</taxon>
        <taxon>Viridiplantae</taxon>
        <taxon>Streptophyta</taxon>
        <taxon>Embryophyta</taxon>
        <taxon>Tracheophyta</taxon>
        <taxon>Lycopodiopsida</taxon>
        <taxon>Selaginellales</taxon>
        <taxon>Selaginellaceae</taxon>
        <taxon>Selaginella</taxon>
    </lineage>
</organism>
<dbReference type="FunCoup" id="D8RVL9">
    <property type="interactions" value="4110"/>
</dbReference>
<dbReference type="Gene3D" id="3.30.230.70">
    <property type="entry name" value="GHMP Kinase, N-terminal domain"/>
    <property type="match status" value="1"/>
</dbReference>
<gene>
    <name evidence="9" type="ORF">SELMODRAFT_102800</name>
</gene>
<evidence type="ECO:0000313" key="10">
    <source>
        <dbReference type="Proteomes" id="UP000001514"/>
    </source>
</evidence>
<evidence type="ECO:0000259" key="8">
    <source>
        <dbReference type="Pfam" id="PF03725"/>
    </source>
</evidence>
<dbReference type="GO" id="GO:0000467">
    <property type="term" value="P:exonucleolytic trimming to generate mature 3'-end of 5.8S rRNA from tricistronic rRNA transcript (SSU-rRNA, 5.8S rRNA, LSU-rRNA)"/>
    <property type="evidence" value="ECO:0000318"/>
    <property type="project" value="GO_Central"/>
</dbReference>
<dbReference type="OMA" id="YNTRIPK"/>
<dbReference type="STRING" id="88036.D8RVL9"/>
<dbReference type="Pfam" id="PF01138">
    <property type="entry name" value="RNase_PH"/>
    <property type="match status" value="1"/>
</dbReference>
<dbReference type="PANTHER" id="PTHR11097:SF8">
    <property type="entry name" value="EXOSOME COMPLEX COMPONENT RRP42"/>
    <property type="match status" value="1"/>
</dbReference>
<dbReference type="InterPro" id="IPR020568">
    <property type="entry name" value="Ribosomal_Su5_D2-typ_SF"/>
</dbReference>
<dbReference type="InParanoid" id="D8RVL9"/>
<reference evidence="9 10" key="1">
    <citation type="journal article" date="2011" name="Science">
        <title>The Selaginella genome identifies genetic changes associated with the evolution of vascular plants.</title>
        <authorList>
            <person name="Banks J.A."/>
            <person name="Nishiyama T."/>
            <person name="Hasebe M."/>
            <person name="Bowman J.L."/>
            <person name="Gribskov M."/>
            <person name="dePamphilis C."/>
            <person name="Albert V.A."/>
            <person name="Aono N."/>
            <person name="Aoyama T."/>
            <person name="Ambrose B.A."/>
            <person name="Ashton N.W."/>
            <person name="Axtell M.J."/>
            <person name="Barker E."/>
            <person name="Barker M.S."/>
            <person name="Bennetzen J.L."/>
            <person name="Bonawitz N.D."/>
            <person name="Chapple C."/>
            <person name="Cheng C."/>
            <person name="Correa L.G."/>
            <person name="Dacre M."/>
            <person name="DeBarry J."/>
            <person name="Dreyer I."/>
            <person name="Elias M."/>
            <person name="Engstrom E.M."/>
            <person name="Estelle M."/>
            <person name="Feng L."/>
            <person name="Finet C."/>
            <person name="Floyd S.K."/>
            <person name="Frommer W.B."/>
            <person name="Fujita T."/>
            <person name="Gramzow L."/>
            <person name="Gutensohn M."/>
            <person name="Harholt J."/>
            <person name="Hattori M."/>
            <person name="Heyl A."/>
            <person name="Hirai T."/>
            <person name="Hiwatashi Y."/>
            <person name="Ishikawa M."/>
            <person name="Iwata M."/>
            <person name="Karol K.G."/>
            <person name="Koehler B."/>
            <person name="Kolukisaoglu U."/>
            <person name="Kubo M."/>
            <person name="Kurata T."/>
            <person name="Lalonde S."/>
            <person name="Li K."/>
            <person name="Li Y."/>
            <person name="Litt A."/>
            <person name="Lyons E."/>
            <person name="Manning G."/>
            <person name="Maruyama T."/>
            <person name="Michael T.P."/>
            <person name="Mikami K."/>
            <person name="Miyazaki S."/>
            <person name="Morinaga S."/>
            <person name="Murata T."/>
            <person name="Mueller-Roeber B."/>
            <person name="Nelson D.R."/>
            <person name="Obara M."/>
            <person name="Oguri Y."/>
            <person name="Olmstead R.G."/>
            <person name="Onodera N."/>
            <person name="Petersen B.L."/>
            <person name="Pils B."/>
            <person name="Prigge M."/>
            <person name="Rensing S.A."/>
            <person name="Riano-Pachon D.M."/>
            <person name="Roberts A.W."/>
            <person name="Sato Y."/>
            <person name="Scheller H.V."/>
            <person name="Schulz B."/>
            <person name="Schulz C."/>
            <person name="Shakirov E.V."/>
            <person name="Shibagaki N."/>
            <person name="Shinohara N."/>
            <person name="Shippen D.E."/>
            <person name="Soerensen I."/>
            <person name="Sotooka R."/>
            <person name="Sugimoto N."/>
            <person name="Sugita M."/>
            <person name="Sumikawa N."/>
            <person name="Tanurdzic M."/>
            <person name="Theissen G."/>
            <person name="Ulvskov P."/>
            <person name="Wakazuki S."/>
            <person name="Weng J.K."/>
            <person name="Willats W.W."/>
            <person name="Wipf D."/>
            <person name="Wolf P.G."/>
            <person name="Yang L."/>
            <person name="Zimmer A.D."/>
            <person name="Zhu Q."/>
            <person name="Mitros T."/>
            <person name="Hellsten U."/>
            <person name="Loque D."/>
            <person name="Otillar R."/>
            <person name="Salamov A."/>
            <person name="Schmutz J."/>
            <person name="Shapiro H."/>
            <person name="Lindquist E."/>
            <person name="Lucas S."/>
            <person name="Rokhsar D."/>
            <person name="Grigoriev I.V."/>
        </authorList>
    </citation>
    <scope>NUCLEOTIDE SEQUENCE [LARGE SCALE GENOMIC DNA]</scope>
</reference>
<dbReference type="GO" id="GO:0071038">
    <property type="term" value="P:TRAMP-dependent tRNA surveillance pathway"/>
    <property type="evidence" value="ECO:0000318"/>
    <property type="project" value="GO_Central"/>
</dbReference>
<evidence type="ECO:0000256" key="6">
    <source>
        <dbReference type="ARBA" id="ARBA00042523"/>
    </source>
</evidence>
<evidence type="ECO:0000256" key="3">
    <source>
        <dbReference type="ARBA" id="ARBA00006678"/>
    </source>
</evidence>
<dbReference type="GO" id="GO:0000176">
    <property type="term" value="C:nuclear exosome (RNase complex)"/>
    <property type="evidence" value="ECO:0000318"/>
    <property type="project" value="GO_Central"/>
</dbReference>
<protein>
    <recommendedName>
        <fullName evidence="6">Ribosomal RNA-processing protein 42</fullName>
    </recommendedName>
</protein>
<keyword evidence="4" id="KW-0963">Cytoplasm</keyword>
<dbReference type="InterPro" id="IPR050590">
    <property type="entry name" value="Exosome_comp_Rrp42_subfam"/>
</dbReference>
<dbReference type="AlphaFoldDB" id="D8RVL9"/>
<evidence type="ECO:0000256" key="2">
    <source>
        <dbReference type="ARBA" id="ARBA00004604"/>
    </source>
</evidence>
<dbReference type="GO" id="GO:0034473">
    <property type="term" value="P:U1 snRNA 3'-end processing"/>
    <property type="evidence" value="ECO:0000318"/>
    <property type="project" value="GO_Central"/>
</dbReference>
<dbReference type="GO" id="GO:0034475">
    <property type="term" value="P:U4 snRNA 3'-end processing"/>
    <property type="evidence" value="ECO:0000318"/>
    <property type="project" value="GO_Central"/>
</dbReference>
<evidence type="ECO:0000256" key="5">
    <source>
        <dbReference type="ARBA" id="ARBA00022835"/>
    </source>
</evidence>
<evidence type="ECO:0000256" key="1">
    <source>
        <dbReference type="ARBA" id="ARBA00004496"/>
    </source>
</evidence>
<dbReference type="GO" id="GO:0000177">
    <property type="term" value="C:cytoplasmic exosome (RNase complex)"/>
    <property type="evidence" value="ECO:0000318"/>
    <property type="project" value="GO_Central"/>
</dbReference>
<dbReference type="SUPFAM" id="SSF54211">
    <property type="entry name" value="Ribosomal protein S5 domain 2-like"/>
    <property type="match status" value="1"/>
</dbReference>
<sequence>MVALSRSELDYIEGGVKHDLRSDGRGRYHFRNLSIQVGIIPQANGSARVRLGGTDVIVSVKAELGSPRSGRPNYGSIEVMVECSATAGPEFEGRGGEDLNMELSRALQRCFVGGPSGAGAAIDLSTLGIVASKFCWELFVDCLVVNSDGNLLDALSIGAALSNTGIPSVKVTGNTASEDDADLEVGDNPDEFARLDASKVPLIITLTKIGRHYIVDATPEEEMGMSSAVSVAVNSKGLILGLTKRGDGGLDPSVVTDMISVAKHIARDLIVLVDTEIAAAELRAAENQ</sequence>
<dbReference type="InterPro" id="IPR001247">
    <property type="entry name" value="ExoRNase_PH_dom1"/>
</dbReference>
<keyword evidence="10" id="KW-1185">Reference proteome</keyword>
<comment type="subcellular location">
    <subcellularLocation>
        <location evidence="1">Cytoplasm</location>
    </subcellularLocation>
    <subcellularLocation>
        <location evidence="2">Nucleus</location>
        <location evidence="2">Nucleolus</location>
    </subcellularLocation>
</comment>
<dbReference type="KEGG" id="smo:SELMODRAFT_102800"/>
<dbReference type="HOGENOM" id="CLU_038194_4_2_1"/>